<evidence type="ECO:0000313" key="4">
    <source>
        <dbReference type="EMBL" id="POR47178.1"/>
    </source>
</evidence>
<feature type="domain" description="MmgE/PrpD N-terminal" evidence="2">
    <location>
        <begin position="11"/>
        <end position="250"/>
    </location>
</feature>
<dbReference type="Pfam" id="PF19305">
    <property type="entry name" value="MmgE_PrpD_C"/>
    <property type="match status" value="1"/>
</dbReference>
<organism evidence="4 5">
    <name type="scientific">Bosea psychrotolerans</name>
    <dbReference type="NCBI Taxonomy" id="1871628"/>
    <lineage>
        <taxon>Bacteria</taxon>
        <taxon>Pseudomonadati</taxon>
        <taxon>Pseudomonadota</taxon>
        <taxon>Alphaproteobacteria</taxon>
        <taxon>Hyphomicrobiales</taxon>
        <taxon>Boseaceae</taxon>
        <taxon>Bosea</taxon>
    </lineage>
</organism>
<sequence length="459" mass="47326">MRPENTRPAAETLAAFYAGVRVEDLPPETIHAVRRHVLDTLGASLAGVRQPEPEAAFATARIAYGDSGPALLWGRAQTAAPAAAALVNGTAAHALELDDASGCDHSGAVVVPAVLAALPLAAGADEGDLIAAVAIGYDLGRRVLEASGGYNAHNNAGWHSTGTCGVFGAAAAVARLLACDEATTRNAFGIAGSFASGTWAFMSDGAMTKRLHPGHAAASGVLAVLLARSGMTGPAAIFDAPWGGFLPTYARDEADWAALTSGLGTDWRIHRSSIKPYASCRGTHAAVEAMLRLRGEGASVRNISAIRVNVHPTIVRMCAATSVTTLLDAQMSLPYAVAVALVRGAADLPMFSEAVRRDPAVLDQARRVEVVESVEPMTNVAAELVLDFTDGAQRRMRIDVPAGSATNPLPDDGVIAKYRSLAAPILGAGQAAALEDAVLRLGRGVQPAELLGALHLPGR</sequence>
<dbReference type="InterPro" id="IPR045336">
    <property type="entry name" value="MmgE_PrpD_N"/>
</dbReference>
<dbReference type="Proteomes" id="UP000236919">
    <property type="component" value="Unassembled WGS sequence"/>
</dbReference>
<dbReference type="AlphaFoldDB" id="A0A2S4LXR7"/>
<accession>A0A2S4LXR7</accession>
<dbReference type="InterPro" id="IPR036148">
    <property type="entry name" value="MmgE/PrpD_sf"/>
</dbReference>
<comment type="similarity">
    <text evidence="1">Belongs to the PrpD family.</text>
</comment>
<name>A0A2S4LXR7_9HYPH</name>
<reference evidence="4 5" key="1">
    <citation type="submission" date="2018-01" db="EMBL/GenBank/DDBJ databases">
        <title>Genomic Encyclopedia of Type Strains, Phase III (KMG-III): the genomes of soil and plant-associated and newly described type strains.</title>
        <authorList>
            <person name="Whitman W."/>
        </authorList>
    </citation>
    <scope>NUCLEOTIDE SEQUENCE [LARGE SCALE GENOMIC DNA]</scope>
    <source>
        <strain evidence="4 5">1131</strain>
    </source>
</reference>
<dbReference type="InterPro" id="IPR045337">
    <property type="entry name" value="MmgE_PrpD_C"/>
</dbReference>
<dbReference type="GO" id="GO:0016829">
    <property type="term" value="F:lyase activity"/>
    <property type="evidence" value="ECO:0007669"/>
    <property type="project" value="InterPro"/>
</dbReference>
<dbReference type="PANTHER" id="PTHR16943:SF8">
    <property type="entry name" value="2-METHYLCITRATE DEHYDRATASE"/>
    <property type="match status" value="1"/>
</dbReference>
<dbReference type="Pfam" id="PF03972">
    <property type="entry name" value="MmgE_PrpD_N"/>
    <property type="match status" value="1"/>
</dbReference>
<gene>
    <name evidence="4" type="ORF">CYD53_12068</name>
</gene>
<dbReference type="Gene3D" id="1.10.4100.10">
    <property type="entry name" value="2-methylcitrate dehydratase PrpD"/>
    <property type="match status" value="1"/>
</dbReference>
<keyword evidence="5" id="KW-1185">Reference proteome</keyword>
<dbReference type="EMBL" id="PQFZ01000020">
    <property type="protein sequence ID" value="POR47178.1"/>
    <property type="molecule type" value="Genomic_DNA"/>
</dbReference>
<proteinExistence type="inferred from homology"/>
<protein>
    <submittedName>
        <fullName evidence="4">2-methylcitrate dehydratase PrpD</fullName>
    </submittedName>
</protein>
<dbReference type="SUPFAM" id="SSF103378">
    <property type="entry name" value="2-methylcitrate dehydratase PrpD"/>
    <property type="match status" value="1"/>
</dbReference>
<dbReference type="Gene3D" id="3.30.1330.120">
    <property type="entry name" value="2-methylcitrate dehydratase PrpD"/>
    <property type="match status" value="1"/>
</dbReference>
<dbReference type="InterPro" id="IPR042188">
    <property type="entry name" value="MmgE/PrpD_sf_2"/>
</dbReference>
<dbReference type="RefSeq" id="WP_181012013.1">
    <property type="nucleotide sequence ID" value="NZ_PQFZ01000020.1"/>
</dbReference>
<comment type="caution">
    <text evidence="4">The sequence shown here is derived from an EMBL/GenBank/DDBJ whole genome shotgun (WGS) entry which is preliminary data.</text>
</comment>
<dbReference type="InterPro" id="IPR042183">
    <property type="entry name" value="MmgE/PrpD_sf_1"/>
</dbReference>
<evidence type="ECO:0000259" key="3">
    <source>
        <dbReference type="Pfam" id="PF19305"/>
    </source>
</evidence>
<dbReference type="InterPro" id="IPR005656">
    <property type="entry name" value="MmgE_PrpD"/>
</dbReference>
<feature type="domain" description="MmgE/PrpD C-terminal" evidence="3">
    <location>
        <begin position="277"/>
        <end position="440"/>
    </location>
</feature>
<evidence type="ECO:0000259" key="2">
    <source>
        <dbReference type="Pfam" id="PF03972"/>
    </source>
</evidence>
<evidence type="ECO:0000313" key="5">
    <source>
        <dbReference type="Proteomes" id="UP000236919"/>
    </source>
</evidence>
<dbReference type="PANTHER" id="PTHR16943">
    <property type="entry name" value="2-METHYLCITRATE DEHYDRATASE-RELATED"/>
    <property type="match status" value="1"/>
</dbReference>
<evidence type="ECO:0000256" key="1">
    <source>
        <dbReference type="ARBA" id="ARBA00006174"/>
    </source>
</evidence>